<feature type="transmembrane region" description="Helical" evidence="10">
    <location>
        <begin position="106"/>
        <end position="125"/>
    </location>
</feature>
<dbReference type="GeneID" id="72430965"/>
<evidence type="ECO:0000256" key="5">
    <source>
        <dbReference type="ARBA" id="ARBA00022989"/>
    </source>
</evidence>
<evidence type="ECO:0000256" key="7">
    <source>
        <dbReference type="ARBA" id="ARBA00023136"/>
    </source>
</evidence>
<evidence type="ECO:0000313" key="12">
    <source>
        <dbReference type="EMBL" id="BAD80194.1"/>
    </source>
</evidence>
<evidence type="ECO:0000256" key="4">
    <source>
        <dbReference type="ARBA" id="ARBA00022719"/>
    </source>
</evidence>
<dbReference type="InterPro" id="IPR012932">
    <property type="entry name" value="VKOR"/>
</dbReference>
<evidence type="ECO:0000256" key="2">
    <source>
        <dbReference type="ARBA" id="ARBA00006214"/>
    </source>
</evidence>
<feature type="transmembrane region" description="Helical" evidence="10">
    <location>
        <begin position="60"/>
        <end position="85"/>
    </location>
</feature>
<dbReference type="Pfam" id="PF07884">
    <property type="entry name" value="VKOR"/>
    <property type="match status" value="1"/>
</dbReference>
<feature type="transmembrane region" description="Helical" evidence="10">
    <location>
        <begin position="164"/>
        <end position="185"/>
    </location>
</feature>
<protein>
    <recommendedName>
        <fullName evidence="11">Thioredoxin domain-containing protein</fullName>
    </recommendedName>
</protein>
<dbReference type="PANTHER" id="PTHR34573:SF1">
    <property type="entry name" value="VITAMIN K EPOXIDE REDUCTASE DOMAIN-CONTAINING PROTEIN"/>
    <property type="match status" value="1"/>
</dbReference>
<dbReference type="GO" id="GO:0016491">
    <property type="term" value="F:oxidoreductase activity"/>
    <property type="evidence" value="ECO:0007669"/>
    <property type="project" value="UniProtKB-KW"/>
</dbReference>
<keyword evidence="4" id="KW-0874">Quinone</keyword>
<dbReference type="InterPro" id="IPR013766">
    <property type="entry name" value="Thioredoxin_domain"/>
</dbReference>
<evidence type="ECO:0000256" key="9">
    <source>
        <dbReference type="ARBA" id="ARBA00023284"/>
    </source>
</evidence>
<dbReference type="Gene3D" id="1.20.1440.130">
    <property type="entry name" value="VKOR domain"/>
    <property type="match status" value="1"/>
</dbReference>
<dbReference type="GO" id="GO:0016020">
    <property type="term" value="C:membrane"/>
    <property type="evidence" value="ECO:0007669"/>
    <property type="project" value="UniProtKB-SubCell"/>
</dbReference>
<reference evidence="12 13" key="1">
    <citation type="journal article" date="2007" name="Photosyn. Res.">
        <title>Complete nucleotide sequence of the freshwater unicellular cyanobacterium Synechococcus elongatus PCC 6301 chromosome: gene content and organization.</title>
        <authorList>
            <person name="Sugita C."/>
            <person name="Ogata K."/>
            <person name="Shikata M."/>
            <person name="Jikuya H."/>
            <person name="Takano J."/>
            <person name="Furumichi M."/>
            <person name="Kanehisa M."/>
            <person name="Omata T."/>
            <person name="Sugiura M."/>
            <person name="Sugita M."/>
        </authorList>
    </citation>
    <scope>NUCLEOTIDE SEQUENCE [LARGE SCALE GENOMIC DNA]</scope>
    <source>
        <strain evidence="13">ATCC 27144 / PCC 6301 / SAUG 1402/1</strain>
    </source>
</reference>
<keyword evidence="8" id="KW-1015">Disulfide bond</keyword>
<dbReference type="SUPFAM" id="SSF52833">
    <property type="entry name" value="Thioredoxin-like"/>
    <property type="match status" value="1"/>
</dbReference>
<gene>
    <name evidence="12" type="ordered locus">syc2004_d</name>
</gene>
<evidence type="ECO:0000256" key="3">
    <source>
        <dbReference type="ARBA" id="ARBA00022692"/>
    </source>
</evidence>
<dbReference type="AlphaFoldDB" id="A0A0H3K7W3"/>
<feature type="domain" description="Thioredoxin" evidence="11">
    <location>
        <begin position="183"/>
        <end position="304"/>
    </location>
</feature>
<dbReference type="InterPro" id="IPR044698">
    <property type="entry name" value="VKOR/LTO1"/>
</dbReference>
<dbReference type="Gene3D" id="3.40.30.10">
    <property type="entry name" value="Glutaredoxin"/>
    <property type="match status" value="1"/>
</dbReference>
<proteinExistence type="inferred from homology"/>
<keyword evidence="3 10" id="KW-0812">Transmembrane</keyword>
<evidence type="ECO:0000259" key="11">
    <source>
        <dbReference type="PROSITE" id="PS51352"/>
    </source>
</evidence>
<keyword evidence="5 10" id="KW-1133">Transmembrane helix</keyword>
<keyword evidence="9" id="KW-0676">Redox-active center</keyword>
<keyword evidence="6" id="KW-0560">Oxidoreductase</keyword>
<dbReference type="RefSeq" id="WP_011244314.1">
    <property type="nucleotide sequence ID" value="NC_006576.1"/>
</dbReference>
<evidence type="ECO:0000256" key="8">
    <source>
        <dbReference type="ARBA" id="ARBA00023157"/>
    </source>
</evidence>
<evidence type="ECO:0000313" key="13">
    <source>
        <dbReference type="Proteomes" id="UP000001175"/>
    </source>
</evidence>
<evidence type="ECO:0000256" key="10">
    <source>
        <dbReference type="SAM" id="Phobius"/>
    </source>
</evidence>
<organism evidence="12 13">
    <name type="scientific">Synechococcus sp. (strain ATCC 27144 / PCC 6301 / SAUG 1402/1)</name>
    <name type="common">Anacystis nidulans</name>
    <dbReference type="NCBI Taxonomy" id="269084"/>
    <lineage>
        <taxon>Bacteria</taxon>
        <taxon>Bacillati</taxon>
        <taxon>Cyanobacteriota</taxon>
        <taxon>Cyanophyceae</taxon>
        <taxon>Synechococcales</taxon>
        <taxon>Synechococcaceae</taxon>
        <taxon>Synechococcus</taxon>
    </lineage>
</organism>
<feature type="transmembrane region" description="Helical" evidence="10">
    <location>
        <begin position="131"/>
        <end position="152"/>
    </location>
</feature>
<dbReference type="GO" id="GO:0048038">
    <property type="term" value="F:quinone binding"/>
    <property type="evidence" value="ECO:0007669"/>
    <property type="project" value="UniProtKB-KW"/>
</dbReference>
<dbReference type="CDD" id="cd12916">
    <property type="entry name" value="VKOR_1"/>
    <property type="match status" value="1"/>
</dbReference>
<evidence type="ECO:0000256" key="1">
    <source>
        <dbReference type="ARBA" id="ARBA00004141"/>
    </source>
</evidence>
<accession>A0A0H3K7W3</accession>
<dbReference type="PROSITE" id="PS51352">
    <property type="entry name" value="THIOREDOXIN_2"/>
    <property type="match status" value="1"/>
</dbReference>
<dbReference type="EMBL" id="AP008231">
    <property type="protein sequence ID" value="BAD80194.1"/>
    <property type="molecule type" value="Genomic_DNA"/>
</dbReference>
<dbReference type="KEGG" id="syc:syc2004_d"/>
<dbReference type="InterPro" id="IPR038354">
    <property type="entry name" value="VKOR_sf"/>
</dbReference>
<comment type="similarity">
    <text evidence="2">Belongs to the VKOR family.</text>
</comment>
<dbReference type="PROSITE" id="PS51354">
    <property type="entry name" value="GLUTAREDOXIN_2"/>
    <property type="match status" value="1"/>
</dbReference>
<keyword evidence="7 10" id="KW-0472">Membrane</keyword>
<comment type="subcellular location">
    <subcellularLocation>
        <location evidence="1">Membrane</location>
        <topology evidence="1">Multi-pass membrane protein</topology>
    </subcellularLocation>
</comment>
<dbReference type="PANTHER" id="PTHR34573">
    <property type="entry name" value="VKC DOMAIN-CONTAINING PROTEIN"/>
    <property type="match status" value="1"/>
</dbReference>
<sequence>MVRKRPTPWLHRWSRPIILFLATIGLLDTGYITLEKFGIIQQTVCPLFGGGCSQVLNSPYAVFFGLPLSLFGAIAYFSAGALAAIPLFVKAEQAKSLRLQLEKTTWLLLFLLSTAMVVFSAYLIYLMAYEIKAFCFFCVGSAILSLGIFLVSLFGHDWEDLGQVLFGGFITAIAVLVTLLGIYAGGSENPALADQGQTGPPIVNVSKPAAVSLAEYLTKTGAKMYSAYWCPHCHDQKELFGQQAVQKLDVVECDPQGRNARPQLCQQAGIQGFPTWEINGKQYSGTRPLQELAKLSGYTGPQNF</sequence>
<dbReference type="eggNOG" id="COG4243">
    <property type="taxonomic scope" value="Bacteria"/>
</dbReference>
<dbReference type="SMART" id="SM00756">
    <property type="entry name" value="VKc"/>
    <property type="match status" value="1"/>
</dbReference>
<dbReference type="InterPro" id="IPR036249">
    <property type="entry name" value="Thioredoxin-like_sf"/>
</dbReference>
<dbReference type="Proteomes" id="UP000001175">
    <property type="component" value="Chromosome"/>
</dbReference>
<name>A0A0H3K7W3_SYNP6</name>
<evidence type="ECO:0000256" key="6">
    <source>
        <dbReference type="ARBA" id="ARBA00023002"/>
    </source>
</evidence>